<dbReference type="Proteomes" id="UP000317318">
    <property type="component" value="Chromosome"/>
</dbReference>
<protein>
    <recommendedName>
        <fullName evidence="3">Glycosyl transferases group 1</fullName>
    </recommendedName>
</protein>
<sequence length="503" mass="55629">MNLVIAHHHLNRGGVTRVIAGHLQSLAESDSAPQRVLIVYGGRHEGWPPEIEQRLKALKIERVVVPSLDYNDDPAVNAVPLAQAFESELTARGLEPGNTLLHVHNHSLGKNVAWPGALKHLSERDWPLLLQIHDFAEDFRPKNYGLLQQALGESMGPVNYLQGSKVHYAVLNRRDETALVDAGVNRQRLHFLPNPVPAPPALPNRAAARHKLMDRCGIDLDRRYLLYPVRGIRRKNLGEAVLLSLLMPGDPVVGITLVPLNPMEKPFHDAWRAFAERIDLPVRFGVGESDGLTFEENLAACDACLTTSVAEGFGMAFLEPWLLGKPLLGRNLPEITADFVDAGVNLDGLYSSLQIPLDWLDEKELAAEFRASAEELLKTYNRRPDQAADVAFDGKTTGGTIDFADLSERSQMSVIETVAQNPTAKSKLLALNSALSAESDAATVHSNADVVRHEFSTLACGKRLVSIYQKVIDDRGENRGEVDPRTLLDRFLDLERFRLIRGN</sequence>
<evidence type="ECO:0008006" key="3">
    <source>
        <dbReference type="Google" id="ProtNLM"/>
    </source>
</evidence>
<dbReference type="EMBL" id="CP036268">
    <property type="protein sequence ID" value="QDT37894.1"/>
    <property type="molecule type" value="Genomic_DNA"/>
</dbReference>
<dbReference type="KEGG" id="svp:Pan189_22770"/>
<dbReference type="RefSeq" id="WP_145363975.1">
    <property type="nucleotide sequence ID" value="NZ_CP036268.1"/>
</dbReference>
<dbReference type="Gene3D" id="3.40.50.2000">
    <property type="entry name" value="Glycogen Phosphorylase B"/>
    <property type="match status" value="1"/>
</dbReference>
<gene>
    <name evidence="1" type="ORF">Pan189_22770</name>
</gene>
<evidence type="ECO:0000313" key="1">
    <source>
        <dbReference type="EMBL" id="QDT37894.1"/>
    </source>
</evidence>
<dbReference type="SUPFAM" id="SSF53756">
    <property type="entry name" value="UDP-Glycosyltransferase/glycogen phosphorylase"/>
    <property type="match status" value="1"/>
</dbReference>
<evidence type="ECO:0000313" key="2">
    <source>
        <dbReference type="Proteomes" id="UP000317318"/>
    </source>
</evidence>
<name>A0A517R215_9PLAN</name>
<keyword evidence="2" id="KW-1185">Reference proteome</keyword>
<organism evidence="1 2">
    <name type="scientific">Stratiformator vulcanicus</name>
    <dbReference type="NCBI Taxonomy" id="2527980"/>
    <lineage>
        <taxon>Bacteria</taxon>
        <taxon>Pseudomonadati</taxon>
        <taxon>Planctomycetota</taxon>
        <taxon>Planctomycetia</taxon>
        <taxon>Planctomycetales</taxon>
        <taxon>Planctomycetaceae</taxon>
        <taxon>Stratiformator</taxon>
    </lineage>
</organism>
<proteinExistence type="predicted"/>
<accession>A0A517R215</accession>
<dbReference type="OrthoDB" id="9764674at2"/>
<dbReference type="AlphaFoldDB" id="A0A517R215"/>
<reference evidence="1 2" key="1">
    <citation type="submission" date="2019-02" db="EMBL/GenBank/DDBJ databases">
        <title>Deep-cultivation of Planctomycetes and their phenomic and genomic characterization uncovers novel biology.</title>
        <authorList>
            <person name="Wiegand S."/>
            <person name="Jogler M."/>
            <person name="Boedeker C."/>
            <person name="Pinto D."/>
            <person name="Vollmers J."/>
            <person name="Rivas-Marin E."/>
            <person name="Kohn T."/>
            <person name="Peeters S.H."/>
            <person name="Heuer A."/>
            <person name="Rast P."/>
            <person name="Oberbeckmann S."/>
            <person name="Bunk B."/>
            <person name="Jeske O."/>
            <person name="Meyerdierks A."/>
            <person name="Storesund J.E."/>
            <person name="Kallscheuer N."/>
            <person name="Luecker S."/>
            <person name="Lage O.M."/>
            <person name="Pohl T."/>
            <person name="Merkel B.J."/>
            <person name="Hornburger P."/>
            <person name="Mueller R.-W."/>
            <person name="Bruemmer F."/>
            <person name="Labrenz M."/>
            <person name="Spormann A.M."/>
            <person name="Op den Camp H."/>
            <person name="Overmann J."/>
            <person name="Amann R."/>
            <person name="Jetten M.S.M."/>
            <person name="Mascher T."/>
            <person name="Medema M.H."/>
            <person name="Devos D.P."/>
            <person name="Kaster A.-K."/>
            <person name="Ovreas L."/>
            <person name="Rohde M."/>
            <person name="Galperin M.Y."/>
            <person name="Jogler C."/>
        </authorList>
    </citation>
    <scope>NUCLEOTIDE SEQUENCE [LARGE SCALE GENOMIC DNA]</scope>
    <source>
        <strain evidence="1 2">Pan189</strain>
    </source>
</reference>